<dbReference type="Proteomes" id="UP000070657">
    <property type="component" value="Unassembled WGS sequence"/>
</dbReference>
<reference evidence="1 2" key="1">
    <citation type="journal article" date="2016" name="Sci. Rep.">
        <title>Metabolic traits of an uncultured archaeal lineage -MSBL1- from brine pools of the Red Sea.</title>
        <authorList>
            <person name="Mwirichia R."/>
            <person name="Alam I."/>
            <person name="Rashid M."/>
            <person name="Vinu M."/>
            <person name="Ba-Alawi W."/>
            <person name="Anthony Kamau A."/>
            <person name="Kamanda Ngugi D."/>
            <person name="Goker M."/>
            <person name="Klenk H.P."/>
            <person name="Bajic V."/>
            <person name="Stingl U."/>
        </authorList>
    </citation>
    <scope>NUCLEOTIDE SEQUENCE [LARGE SCALE GENOMIC DNA]</scope>
    <source>
        <strain evidence="1">SCGC-AAA259E22</strain>
    </source>
</reference>
<evidence type="ECO:0000313" key="1">
    <source>
        <dbReference type="EMBL" id="KXA93166.1"/>
    </source>
</evidence>
<gene>
    <name evidence="1" type="ORF">AKJ66_02675</name>
</gene>
<proteinExistence type="predicted"/>
<evidence type="ECO:0000313" key="2">
    <source>
        <dbReference type="Proteomes" id="UP000070657"/>
    </source>
</evidence>
<name>A0A133UGD9_9EURY</name>
<accession>A0A133UGD9</accession>
<dbReference type="AlphaFoldDB" id="A0A133UGD9"/>
<keyword evidence="2" id="KW-1185">Reference proteome</keyword>
<dbReference type="EMBL" id="LHXP01000027">
    <property type="protein sequence ID" value="KXA93166.1"/>
    <property type="molecule type" value="Genomic_DNA"/>
</dbReference>
<comment type="caution">
    <text evidence="1">The sequence shown here is derived from an EMBL/GenBank/DDBJ whole genome shotgun (WGS) entry which is preliminary data.</text>
</comment>
<organism evidence="1 2">
    <name type="scientific">candidate division MSBL1 archaeon SCGC-AAA259E22</name>
    <dbReference type="NCBI Taxonomy" id="1698265"/>
    <lineage>
        <taxon>Archaea</taxon>
        <taxon>Methanobacteriati</taxon>
        <taxon>Methanobacteriota</taxon>
        <taxon>candidate division MSBL1</taxon>
    </lineage>
</organism>
<sequence length="83" mass="9644">MKKKNIETINMGTLNVDVLSNLVLSFVVTFKESILQRFHRNETSIWDSGPRNPSSDSPKVTKFYYFSINSSRSPVFQFSYFLL</sequence>
<protein>
    <submittedName>
        <fullName evidence="1">Uncharacterized protein</fullName>
    </submittedName>
</protein>